<dbReference type="Proteomes" id="UP000319771">
    <property type="component" value="Unassembled WGS sequence"/>
</dbReference>
<evidence type="ECO:0000259" key="7">
    <source>
        <dbReference type="PROSITE" id="PS50075"/>
    </source>
</evidence>
<dbReference type="PANTHER" id="PTHR20863:SF76">
    <property type="entry name" value="CARRIER DOMAIN-CONTAINING PROTEIN"/>
    <property type="match status" value="1"/>
</dbReference>
<evidence type="ECO:0000256" key="4">
    <source>
        <dbReference type="ARBA" id="ARBA00022832"/>
    </source>
</evidence>
<keyword evidence="3" id="KW-0597">Phosphoprotein</keyword>
<dbReference type="PROSITE" id="PS50075">
    <property type="entry name" value="CARRIER"/>
    <property type="match status" value="1"/>
</dbReference>
<organism evidence="8 9">
    <name type="scientific">Eiseniibacteriota bacterium</name>
    <dbReference type="NCBI Taxonomy" id="2212470"/>
    <lineage>
        <taxon>Bacteria</taxon>
        <taxon>Candidatus Eiseniibacteriota</taxon>
    </lineage>
</organism>
<keyword evidence="5" id="KW-0443">Lipid metabolism</keyword>
<dbReference type="Gene3D" id="1.10.1200.10">
    <property type="entry name" value="ACP-like"/>
    <property type="match status" value="1"/>
</dbReference>
<dbReference type="PANTHER" id="PTHR20863">
    <property type="entry name" value="ACYL CARRIER PROTEIN"/>
    <property type="match status" value="1"/>
</dbReference>
<evidence type="ECO:0000256" key="5">
    <source>
        <dbReference type="ARBA" id="ARBA00023098"/>
    </source>
</evidence>
<dbReference type="EMBL" id="VBPB01000177">
    <property type="protein sequence ID" value="TMQ71229.1"/>
    <property type="molecule type" value="Genomic_DNA"/>
</dbReference>
<dbReference type="SUPFAM" id="SSF47336">
    <property type="entry name" value="ACP-like"/>
    <property type="match status" value="1"/>
</dbReference>
<reference evidence="8 9" key="1">
    <citation type="journal article" date="2019" name="Nat. Microbiol.">
        <title>Mediterranean grassland soil C-N compound turnover is dependent on rainfall and depth, and is mediated by genomically divergent microorganisms.</title>
        <authorList>
            <person name="Diamond S."/>
            <person name="Andeer P.F."/>
            <person name="Li Z."/>
            <person name="Crits-Christoph A."/>
            <person name="Burstein D."/>
            <person name="Anantharaman K."/>
            <person name="Lane K.R."/>
            <person name="Thomas B.C."/>
            <person name="Pan C."/>
            <person name="Northen T.R."/>
            <person name="Banfield J.F."/>
        </authorList>
    </citation>
    <scope>NUCLEOTIDE SEQUENCE [LARGE SCALE GENOMIC DNA]</scope>
    <source>
        <strain evidence="8">WS_11</strain>
    </source>
</reference>
<evidence type="ECO:0000256" key="3">
    <source>
        <dbReference type="ARBA" id="ARBA00022553"/>
    </source>
</evidence>
<dbReference type="Pfam" id="PF00550">
    <property type="entry name" value="PP-binding"/>
    <property type="match status" value="1"/>
</dbReference>
<sequence>MDDVLTQQVFSALAKVKPGVGEGLTAERTLESLGLDSLDTITLLFELEDQVGVSIPDEEARSARTVGDVIECIRRLKRVVAAGP</sequence>
<dbReference type="InterPro" id="IPR003231">
    <property type="entry name" value="ACP"/>
</dbReference>
<dbReference type="InterPro" id="IPR006162">
    <property type="entry name" value="Ppantetheine_attach_site"/>
</dbReference>
<evidence type="ECO:0000313" key="9">
    <source>
        <dbReference type="Proteomes" id="UP000319771"/>
    </source>
</evidence>
<dbReference type="GO" id="GO:0000035">
    <property type="term" value="F:acyl binding"/>
    <property type="evidence" value="ECO:0007669"/>
    <property type="project" value="TreeGrafter"/>
</dbReference>
<evidence type="ECO:0000313" key="8">
    <source>
        <dbReference type="EMBL" id="TMQ71229.1"/>
    </source>
</evidence>
<dbReference type="AlphaFoldDB" id="A0A538U6A8"/>
<proteinExistence type="predicted"/>
<dbReference type="InterPro" id="IPR036736">
    <property type="entry name" value="ACP-like_sf"/>
</dbReference>
<evidence type="ECO:0000256" key="2">
    <source>
        <dbReference type="ARBA" id="ARBA00022516"/>
    </source>
</evidence>
<comment type="caution">
    <text evidence="8">The sequence shown here is derived from an EMBL/GenBank/DDBJ whole genome shotgun (WGS) entry which is preliminary data.</text>
</comment>
<protein>
    <submittedName>
        <fullName evidence="8">Acyl carrier protein</fullName>
    </submittedName>
</protein>
<evidence type="ECO:0000256" key="1">
    <source>
        <dbReference type="ARBA" id="ARBA00022450"/>
    </source>
</evidence>
<dbReference type="PROSITE" id="PS00012">
    <property type="entry name" value="PHOSPHOPANTETHEINE"/>
    <property type="match status" value="1"/>
</dbReference>
<dbReference type="GO" id="GO:0000036">
    <property type="term" value="F:acyl carrier activity"/>
    <property type="evidence" value="ECO:0007669"/>
    <property type="project" value="TreeGrafter"/>
</dbReference>
<keyword evidence="6" id="KW-0275">Fatty acid biosynthesis</keyword>
<keyword evidence="4" id="KW-0276">Fatty acid metabolism</keyword>
<keyword evidence="2" id="KW-0444">Lipid biosynthesis</keyword>
<accession>A0A538U6A8</accession>
<dbReference type="InterPro" id="IPR009081">
    <property type="entry name" value="PP-bd_ACP"/>
</dbReference>
<name>A0A538U6A8_UNCEI</name>
<evidence type="ECO:0000256" key="6">
    <source>
        <dbReference type="ARBA" id="ARBA00023160"/>
    </source>
</evidence>
<feature type="domain" description="Carrier" evidence="7">
    <location>
        <begin position="1"/>
        <end position="77"/>
    </location>
</feature>
<gene>
    <name evidence="8" type="ORF">E6K81_10575</name>
</gene>
<keyword evidence="1" id="KW-0596">Phosphopantetheine</keyword>